<evidence type="ECO:0000259" key="15">
    <source>
        <dbReference type="Pfam" id="PF07715"/>
    </source>
</evidence>
<evidence type="ECO:0000256" key="5">
    <source>
        <dbReference type="ARBA" id="ARBA00022692"/>
    </source>
</evidence>
<dbReference type="SUPFAM" id="SSF49464">
    <property type="entry name" value="Carboxypeptidase regulatory domain-like"/>
    <property type="match status" value="1"/>
</dbReference>
<evidence type="ECO:0000256" key="2">
    <source>
        <dbReference type="ARBA" id="ARBA00022448"/>
    </source>
</evidence>
<evidence type="ECO:0000313" key="17">
    <source>
        <dbReference type="Proteomes" id="UP000005631"/>
    </source>
</evidence>
<keyword evidence="11 12" id="KW-0998">Cell outer membrane</keyword>
<evidence type="ECO:0000313" key="16">
    <source>
        <dbReference type="EMBL" id="AEV33005.1"/>
    </source>
</evidence>
<dbReference type="InterPro" id="IPR036942">
    <property type="entry name" value="Beta-barrel_TonB_sf"/>
</dbReference>
<dbReference type="Pfam" id="PF13715">
    <property type="entry name" value="CarbopepD_reg_2"/>
    <property type="match status" value="1"/>
</dbReference>
<gene>
    <name evidence="16" type="ordered locus">Oweho_2029</name>
</gene>
<reference evidence="16 17" key="1">
    <citation type="journal article" date="2012" name="Stand. Genomic Sci.">
        <title>Genome sequence of the orange-pigmented seawater bacterium Owenweeksia hongkongensis type strain (UST20020801(T)).</title>
        <authorList>
            <person name="Riedel T."/>
            <person name="Held B."/>
            <person name="Nolan M."/>
            <person name="Lucas S."/>
            <person name="Lapidus A."/>
            <person name="Tice H."/>
            <person name="Del Rio T.G."/>
            <person name="Cheng J.F."/>
            <person name="Han C."/>
            <person name="Tapia R."/>
            <person name="Goodwin L.A."/>
            <person name="Pitluck S."/>
            <person name="Liolios K."/>
            <person name="Mavromatis K."/>
            <person name="Pagani I."/>
            <person name="Ivanova N."/>
            <person name="Mikhailova N."/>
            <person name="Pati A."/>
            <person name="Chen A."/>
            <person name="Palaniappan K."/>
            <person name="Rohde M."/>
            <person name="Tindall B.J."/>
            <person name="Detter J.C."/>
            <person name="Goker M."/>
            <person name="Woyke T."/>
            <person name="Bristow J."/>
            <person name="Eisen J.A."/>
            <person name="Markowitz V."/>
            <person name="Hugenholtz P."/>
            <person name="Klenk H.P."/>
            <person name="Kyrpides N.C."/>
        </authorList>
    </citation>
    <scope>NUCLEOTIDE SEQUENCE</scope>
    <source>
        <strain evidence="17">DSM 17368 / JCM 12287 / NRRL B-23963</strain>
    </source>
</reference>
<evidence type="ECO:0000256" key="6">
    <source>
        <dbReference type="ARBA" id="ARBA00022729"/>
    </source>
</evidence>
<dbReference type="KEGG" id="oho:Oweho_2029"/>
<name>G8R311_OWEHD</name>
<dbReference type="Pfam" id="PF00593">
    <property type="entry name" value="TonB_dep_Rec_b-barrel"/>
    <property type="match status" value="1"/>
</dbReference>
<dbReference type="Pfam" id="PF07715">
    <property type="entry name" value="Plug"/>
    <property type="match status" value="1"/>
</dbReference>
<keyword evidence="7" id="KW-0408">Iron</keyword>
<dbReference type="InterPro" id="IPR012910">
    <property type="entry name" value="Plug_dom"/>
</dbReference>
<dbReference type="OrthoDB" id="1122665at2"/>
<keyword evidence="3 12" id="KW-1134">Transmembrane beta strand</keyword>
<keyword evidence="4" id="KW-0410">Iron transport</keyword>
<dbReference type="Proteomes" id="UP000005631">
    <property type="component" value="Chromosome"/>
</dbReference>
<keyword evidence="10 12" id="KW-0472">Membrane</keyword>
<dbReference type="STRING" id="926562.Oweho_2029"/>
<dbReference type="InterPro" id="IPR039426">
    <property type="entry name" value="TonB-dep_rcpt-like"/>
</dbReference>
<dbReference type="PANTHER" id="PTHR32552:SF89">
    <property type="entry name" value="CATECHOLATE SIDEROPHORE RECEPTOR FIU"/>
    <property type="match status" value="1"/>
</dbReference>
<keyword evidence="9 13" id="KW-0798">TonB box</keyword>
<dbReference type="GO" id="GO:0009279">
    <property type="term" value="C:cell outer membrane"/>
    <property type="evidence" value="ECO:0007669"/>
    <property type="project" value="UniProtKB-SubCell"/>
</dbReference>
<comment type="similarity">
    <text evidence="12 13">Belongs to the TonB-dependent receptor family.</text>
</comment>
<dbReference type="PANTHER" id="PTHR32552">
    <property type="entry name" value="FERRICHROME IRON RECEPTOR-RELATED"/>
    <property type="match status" value="1"/>
</dbReference>
<dbReference type="Gene3D" id="2.170.130.10">
    <property type="entry name" value="TonB-dependent receptor, plug domain"/>
    <property type="match status" value="1"/>
</dbReference>
<evidence type="ECO:0000256" key="7">
    <source>
        <dbReference type="ARBA" id="ARBA00023004"/>
    </source>
</evidence>
<dbReference type="Gene3D" id="2.60.40.1120">
    <property type="entry name" value="Carboxypeptidase-like, regulatory domain"/>
    <property type="match status" value="1"/>
</dbReference>
<keyword evidence="16" id="KW-0675">Receptor</keyword>
<evidence type="ECO:0000256" key="8">
    <source>
        <dbReference type="ARBA" id="ARBA00023065"/>
    </source>
</evidence>
<comment type="subcellular location">
    <subcellularLocation>
        <location evidence="1 12">Cell outer membrane</location>
        <topology evidence="1 12">Multi-pass membrane protein</topology>
    </subcellularLocation>
</comment>
<dbReference type="InterPro" id="IPR008969">
    <property type="entry name" value="CarboxyPept-like_regulatory"/>
</dbReference>
<evidence type="ECO:0000256" key="10">
    <source>
        <dbReference type="ARBA" id="ARBA00023136"/>
    </source>
</evidence>
<evidence type="ECO:0000256" key="12">
    <source>
        <dbReference type="PROSITE-ProRule" id="PRU01360"/>
    </source>
</evidence>
<proteinExistence type="inferred from homology"/>
<keyword evidence="8" id="KW-0406">Ion transport</keyword>
<dbReference type="Gene3D" id="2.40.170.20">
    <property type="entry name" value="TonB-dependent receptor, beta-barrel domain"/>
    <property type="match status" value="1"/>
</dbReference>
<dbReference type="PROSITE" id="PS52016">
    <property type="entry name" value="TONB_DEPENDENT_REC_3"/>
    <property type="match status" value="1"/>
</dbReference>
<keyword evidence="5 12" id="KW-0812">Transmembrane</keyword>
<evidence type="ECO:0000256" key="11">
    <source>
        <dbReference type="ARBA" id="ARBA00023237"/>
    </source>
</evidence>
<evidence type="ECO:0000256" key="9">
    <source>
        <dbReference type="ARBA" id="ARBA00023077"/>
    </source>
</evidence>
<sequence>MTKRLHTNLRCFSLISAKRRVMVLGLFLLFINSSLIAQSGVIKGTVKASNGEVLIGATAYVESLKKGGSVDAEGKFIINDVADGTYQVAFEFIGYKDKVQSVTVSGGVGTVNAVLEESSEVMDEVIVTGVFDERTKLQSSVAISTLNSKEIARLSPTSAADVLKDVPGVFVNSSLGEIRNVVYSRGVSANSTDGDRGYYYVSMQEDGLPVTNVTYGNYGPDYFLRNDITVGRVEAVRGGSAAIFGPNAPGGIFNYISNTGKKDFEGAVRLKAGLLSGENPYYRADLNLSGALNETGDLTYNLGGFYRYDNGYRNPGYAMNYGGQLKANIVKRYSTGSIKLYAKMLDDHNAWFEFSPAVNYDNPQLAPGVSNTDAYLPSKDLTFKYKDNFGEEHEYDPTNLVHSKDYAVGMDWNQLLGNGWKINNNMKYTSKQANWNTGAVITFVGLESVFPYLFTNTLNPNSAGTYTFTDMVTGQEVAQVFSASGFDHTVTNSDNLPGQDIQANSVMLQGLFVNQNRVNELMDQFIISKKLDKMTFSLGGFVAQSNVKSRANLAAVALSTIENQPHPLNVTITDGSGNVKQVTDPNGVAGAGRASFTGSDVIQNQAALFFGHSWEITSRLHLDYGARYDVVSVDGTNLLASSGVDDGTGGDDGDVSTLYDNYAYSEGDRVQYNHTVKTFSYSAALNYMLNEKMAIYGRFSNGKKSPDLLYYLSANSKFAASTLDPKAQDLKQAEIGFKTTFKNLNIIATPFYSLLSNVPTSTTGLDTAGLNYNTPILLNEIETFGLELELNYKIKKFSVRGVFTAQKATAKKWEIWILGNDGMDDDVTEDYSGNAADNNPKFMFNISPAYSITKNIDVFANWRFMGARPANVANTFELPSFHQFDLGATYTPSQKWDLTFNVVNLLNGTGVMSWQAPGGFPASLDRQGFTPDVLAADPNSTFGIVTIQPRSYYLTVTYRF</sequence>
<dbReference type="InterPro" id="IPR037066">
    <property type="entry name" value="Plug_dom_sf"/>
</dbReference>
<dbReference type="HOGENOM" id="CLU_012070_0_0_10"/>
<feature type="domain" description="TonB-dependent receptor-like beta-barrel" evidence="14">
    <location>
        <begin position="403"/>
        <end position="905"/>
    </location>
</feature>
<accession>G8R311</accession>
<dbReference type="GO" id="GO:0015344">
    <property type="term" value="F:siderophore uptake transmembrane transporter activity"/>
    <property type="evidence" value="ECO:0007669"/>
    <property type="project" value="TreeGrafter"/>
</dbReference>
<dbReference type="eggNOG" id="COG4206">
    <property type="taxonomic scope" value="Bacteria"/>
</dbReference>
<keyword evidence="2 12" id="KW-0813">Transport</keyword>
<evidence type="ECO:0000256" key="1">
    <source>
        <dbReference type="ARBA" id="ARBA00004571"/>
    </source>
</evidence>
<dbReference type="eggNOG" id="COG1629">
    <property type="taxonomic scope" value="Bacteria"/>
</dbReference>
<evidence type="ECO:0000256" key="4">
    <source>
        <dbReference type="ARBA" id="ARBA00022496"/>
    </source>
</evidence>
<organism evidence="16 17">
    <name type="scientific">Owenweeksia hongkongensis (strain DSM 17368 / CIP 108786 / JCM 12287 / NRRL B-23963 / UST20020801)</name>
    <dbReference type="NCBI Taxonomy" id="926562"/>
    <lineage>
        <taxon>Bacteria</taxon>
        <taxon>Pseudomonadati</taxon>
        <taxon>Bacteroidota</taxon>
        <taxon>Flavobacteriia</taxon>
        <taxon>Flavobacteriales</taxon>
        <taxon>Owenweeksiaceae</taxon>
        <taxon>Owenweeksia</taxon>
    </lineage>
</organism>
<dbReference type="RefSeq" id="WP_014202357.1">
    <property type="nucleotide sequence ID" value="NC_016599.1"/>
</dbReference>
<dbReference type="AlphaFoldDB" id="G8R311"/>
<evidence type="ECO:0000259" key="14">
    <source>
        <dbReference type="Pfam" id="PF00593"/>
    </source>
</evidence>
<evidence type="ECO:0000256" key="13">
    <source>
        <dbReference type="RuleBase" id="RU003357"/>
    </source>
</evidence>
<evidence type="ECO:0000256" key="3">
    <source>
        <dbReference type="ARBA" id="ARBA00022452"/>
    </source>
</evidence>
<protein>
    <submittedName>
        <fullName evidence="16">Outer membrane receptor protein</fullName>
    </submittedName>
</protein>
<dbReference type="PATRIC" id="fig|926562.3.peg.2038"/>
<dbReference type="SUPFAM" id="SSF56935">
    <property type="entry name" value="Porins"/>
    <property type="match status" value="1"/>
</dbReference>
<dbReference type="InterPro" id="IPR000531">
    <property type="entry name" value="Beta-barrel_TonB"/>
</dbReference>
<feature type="domain" description="TonB-dependent receptor plug" evidence="15">
    <location>
        <begin position="137"/>
        <end position="252"/>
    </location>
</feature>
<keyword evidence="17" id="KW-1185">Reference proteome</keyword>
<dbReference type="EMBL" id="CP003156">
    <property type="protein sequence ID" value="AEV33005.1"/>
    <property type="molecule type" value="Genomic_DNA"/>
</dbReference>
<keyword evidence="6" id="KW-0732">Signal</keyword>